<protein>
    <recommendedName>
        <fullName evidence="3">Secreted protein</fullName>
    </recommendedName>
</protein>
<sequence>MFCCVWCCLHPLCLTTPPNAVQINGLTTRHPHTNQTARAIINSNLLLLKTIAEAQVPLTAVTVIVVVDAFPLPWIHTAYSVLCCATTTTTTSTMTWFLISNPHII</sequence>
<organism evidence="2">
    <name type="scientific">Anopheles darlingi</name>
    <name type="common">Mosquito</name>
    <dbReference type="NCBI Taxonomy" id="43151"/>
    <lineage>
        <taxon>Eukaryota</taxon>
        <taxon>Metazoa</taxon>
        <taxon>Ecdysozoa</taxon>
        <taxon>Arthropoda</taxon>
        <taxon>Hexapoda</taxon>
        <taxon>Insecta</taxon>
        <taxon>Pterygota</taxon>
        <taxon>Neoptera</taxon>
        <taxon>Endopterygota</taxon>
        <taxon>Diptera</taxon>
        <taxon>Nematocera</taxon>
        <taxon>Culicoidea</taxon>
        <taxon>Culicidae</taxon>
        <taxon>Anophelinae</taxon>
        <taxon>Anopheles</taxon>
    </lineage>
</organism>
<feature type="signal peptide" evidence="1">
    <location>
        <begin position="1"/>
        <end position="15"/>
    </location>
</feature>
<keyword evidence="1" id="KW-0732">Signal</keyword>
<feature type="chain" id="PRO_5014610812" description="Secreted protein" evidence="1">
    <location>
        <begin position="16"/>
        <end position="105"/>
    </location>
</feature>
<proteinExistence type="predicted"/>
<evidence type="ECO:0000256" key="1">
    <source>
        <dbReference type="SAM" id="SignalP"/>
    </source>
</evidence>
<evidence type="ECO:0008006" key="3">
    <source>
        <dbReference type="Google" id="ProtNLM"/>
    </source>
</evidence>
<name>A0A2M4D7B6_ANODA</name>
<accession>A0A2M4D7B6</accession>
<reference evidence="2" key="1">
    <citation type="submission" date="2018-01" db="EMBL/GenBank/DDBJ databases">
        <title>An insight into the sialome of Amazonian anophelines.</title>
        <authorList>
            <person name="Ribeiro J.M."/>
            <person name="Scarpassa V."/>
            <person name="Calvo E."/>
        </authorList>
    </citation>
    <scope>NUCLEOTIDE SEQUENCE</scope>
</reference>
<dbReference type="EMBL" id="GGFL01009248">
    <property type="protein sequence ID" value="MBW73426.1"/>
    <property type="molecule type" value="Transcribed_RNA"/>
</dbReference>
<evidence type="ECO:0000313" key="2">
    <source>
        <dbReference type="EMBL" id="MBW73426.1"/>
    </source>
</evidence>
<dbReference type="AlphaFoldDB" id="A0A2M4D7B6"/>